<feature type="region of interest" description="Disordered" evidence="1">
    <location>
        <begin position="23"/>
        <end position="57"/>
    </location>
</feature>
<evidence type="ECO:0000256" key="1">
    <source>
        <dbReference type="SAM" id="MobiDB-lite"/>
    </source>
</evidence>
<dbReference type="AlphaFoldDB" id="A0A3P7U4L6"/>
<keyword evidence="3" id="KW-1185">Reference proteome</keyword>
<sequence>MFRVLCQRLFTFRDPFMDSCLEIPDNDPTSPTTEKISNDAMGKPSSSSKKKKAAEVKRVNQRSIRKTEVQCFRKPKEDGEVGFVTTEVDTAIFPFAQKSKLVVLFMLGNTKYEAVLLSALTSVQVNEVSSMVEIAKNSVISIIDSVITESHEERVRANQNSTG</sequence>
<name>A0A3P7U4L6_9BILA</name>
<feature type="non-terminal residue" evidence="2">
    <location>
        <position position="163"/>
    </location>
</feature>
<evidence type="ECO:0000313" key="2">
    <source>
        <dbReference type="EMBL" id="VDO15333.1"/>
    </source>
</evidence>
<evidence type="ECO:0000313" key="3">
    <source>
        <dbReference type="Proteomes" id="UP000280834"/>
    </source>
</evidence>
<organism evidence="2 3">
    <name type="scientific">Brugia timori</name>
    <dbReference type="NCBI Taxonomy" id="42155"/>
    <lineage>
        <taxon>Eukaryota</taxon>
        <taxon>Metazoa</taxon>
        <taxon>Ecdysozoa</taxon>
        <taxon>Nematoda</taxon>
        <taxon>Chromadorea</taxon>
        <taxon>Rhabditida</taxon>
        <taxon>Spirurina</taxon>
        <taxon>Spiruromorpha</taxon>
        <taxon>Filarioidea</taxon>
        <taxon>Onchocercidae</taxon>
        <taxon>Brugia</taxon>
    </lineage>
</organism>
<proteinExistence type="predicted"/>
<dbReference type="Proteomes" id="UP000280834">
    <property type="component" value="Unassembled WGS sequence"/>
</dbReference>
<gene>
    <name evidence="2" type="ORF">BTMF_LOCUS3702</name>
</gene>
<accession>A0A3P7U4L6</accession>
<dbReference type="EMBL" id="UZAG01003436">
    <property type="protein sequence ID" value="VDO15333.1"/>
    <property type="molecule type" value="Genomic_DNA"/>
</dbReference>
<protein>
    <submittedName>
        <fullName evidence="2">Uncharacterized protein</fullName>
    </submittedName>
</protein>
<reference evidence="2 3" key="1">
    <citation type="submission" date="2018-11" db="EMBL/GenBank/DDBJ databases">
        <authorList>
            <consortium name="Pathogen Informatics"/>
        </authorList>
    </citation>
    <scope>NUCLEOTIDE SEQUENCE [LARGE SCALE GENOMIC DNA]</scope>
</reference>